<dbReference type="InterPro" id="IPR000659">
    <property type="entry name" value="Pyridox_Oxase"/>
</dbReference>
<dbReference type="Pfam" id="PF01243">
    <property type="entry name" value="PNPOx_N"/>
    <property type="match status" value="1"/>
</dbReference>
<reference evidence="10 11" key="1">
    <citation type="submission" date="2015-11" db="EMBL/GenBank/DDBJ databases">
        <title>Genomic analysis of 38 Legionella species identifies large and diverse effector repertoires.</title>
        <authorList>
            <person name="Burstein D."/>
            <person name="Amaro F."/>
            <person name="Zusman T."/>
            <person name="Lifshitz Z."/>
            <person name="Cohen O."/>
            <person name="Gilbert J.A."/>
            <person name="Pupko T."/>
            <person name="Shuman H.A."/>
            <person name="Segal G."/>
        </authorList>
    </citation>
    <scope>NUCLEOTIDE SEQUENCE [LARGE SCALE GENOMIC DNA]</scope>
    <source>
        <strain evidence="10 11">SE-32A-C8</strain>
    </source>
</reference>
<comment type="pathway">
    <text evidence="5">Cofactor metabolism; pyridoxal 5'-phosphate salvage; pyridoxal 5'-phosphate from pyridoxine 5'-phosphate: step 1/1.</text>
</comment>
<keyword evidence="4 5" id="KW-0560">Oxidoreductase</keyword>
<feature type="domain" description="Pyridoxamine 5'-phosphate oxidase N-terminal" evidence="8">
    <location>
        <begin position="40"/>
        <end position="159"/>
    </location>
</feature>
<evidence type="ECO:0000259" key="8">
    <source>
        <dbReference type="Pfam" id="PF01243"/>
    </source>
</evidence>
<keyword evidence="2 5" id="KW-0285">Flavoprotein</keyword>
<feature type="binding site" evidence="6">
    <location>
        <begin position="11"/>
        <end position="14"/>
    </location>
    <ligand>
        <name>substrate</name>
    </ligand>
</feature>
<sequence>MTGWRTLADIRRDYGDLRLDDQQIERDPFLQFQVWFNEVLASEKQDPTAMVLSTVDENGMPDSRVVLLKGIEDGCFIFYTNYESTKAVQLQKHPVAALNFYWPEMARQVRIRGTVEKSSRETSDAYFASRPEASQLSALASPQSRPIATRQELEVAFNRLMEQLHQQPIVRPENWGGYKIKPVAIEFWQGRDNRLHDRLLYRQQGDDWTCCRLAP</sequence>
<evidence type="ECO:0000256" key="3">
    <source>
        <dbReference type="ARBA" id="ARBA00022643"/>
    </source>
</evidence>
<comment type="caution">
    <text evidence="10">The sequence shown here is derived from an EMBL/GenBank/DDBJ whole genome shotgun (WGS) entry which is preliminary data.</text>
</comment>
<dbReference type="GO" id="GO:0004733">
    <property type="term" value="F:pyridoxamine phosphate oxidase activity"/>
    <property type="evidence" value="ECO:0007669"/>
    <property type="project" value="UniProtKB-UniRule"/>
</dbReference>
<comment type="function">
    <text evidence="5">Catalyzes the oxidation of either pyridoxine 5'-phosphate (PNP) or pyridoxamine 5'-phosphate (PMP) into pyridoxal 5'-phosphate (PLP).</text>
</comment>
<evidence type="ECO:0000256" key="5">
    <source>
        <dbReference type="HAMAP-Rule" id="MF_01629"/>
    </source>
</evidence>
<evidence type="ECO:0000256" key="6">
    <source>
        <dbReference type="PIRSR" id="PIRSR000190-1"/>
    </source>
</evidence>
<comment type="subunit">
    <text evidence="5">Homodimer.</text>
</comment>
<name>A0A0W0TFQ2_LEGER</name>
<comment type="similarity">
    <text evidence="1 5">Belongs to the pyridoxamine 5'-phosphate oxidase family.</text>
</comment>
<comment type="cofactor">
    <cofactor evidence="5 7">
        <name>FMN</name>
        <dbReference type="ChEBI" id="CHEBI:58210"/>
    </cofactor>
    <text evidence="5 7">Binds 1 FMN per subunit.</text>
</comment>
<dbReference type="GO" id="GO:0010181">
    <property type="term" value="F:FMN binding"/>
    <property type="evidence" value="ECO:0007669"/>
    <property type="project" value="UniProtKB-UniRule"/>
</dbReference>
<feature type="binding site" evidence="5 6">
    <location>
        <begin position="194"/>
        <end position="196"/>
    </location>
    <ligand>
        <name>substrate</name>
    </ligand>
</feature>
<evidence type="ECO:0000256" key="4">
    <source>
        <dbReference type="ARBA" id="ARBA00023002"/>
    </source>
</evidence>
<dbReference type="PANTHER" id="PTHR10851">
    <property type="entry name" value="PYRIDOXINE-5-PHOSPHATE OXIDASE"/>
    <property type="match status" value="1"/>
</dbReference>
<feature type="binding site" evidence="5 7">
    <location>
        <begin position="79"/>
        <end position="80"/>
    </location>
    <ligand>
        <name>FMN</name>
        <dbReference type="ChEBI" id="CHEBI:58210"/>
    </ligand>
</feature>
<proteinExistence type="inferred from homology"/>
<keyword evidence="5" id="KW-0664">Pyridoxine biosynthesis</keyword>
<dbReference type="Gene3D" id="2.30.110.10">
    <property type="entry name" value="Electron Transport, Fmn-binding Protein, Chain A"/>
    <property type="match status" value="1"/>
</dbReference>
<evidence type="ECO:0000259" key="9">
    <source>
        <dbReference type="Pfam" id="PF10590"/>
    </source>
</evidence>
<dbReference type="AlphaFoldDB" id="A0A0W0TFQ2"/>
<dbReference type="STRING" id="448.Lery_2535"/>
<feature type="binding site" evidence="5 7">
    <location>
        <position position="188"/>
    </location>
    <ligand>
        <name>FMN</name>
        <dbReference type="ChEBI" id="CHEBI:58210"/>
    </ligand>
</feature>
<feature type="binding site" evidence="5 7">
    <location>
        <position position="86"/>
    </location>
    <ligand>
        <name>FMN</name>
        <dbReference type="ChEBI" id="CHEBI:58210"/>
    </ligand>
</feature>
<evidence type="ECO:0000313" key="10">
    <source>
        <dbReference type="EMBL" id="KTC94368.1"/>
    </source>
</evidence>
<dbReference type="RefSeq" id="WP_058527623.1">
    <property type="nucleotide sequence ID" value="NZ_CAAAHY010000003.1"/>
</dbReference>
<dbReference type="Pfam" id="PF10590">
    <property type="entry name" value="PNP_phzG_C"/>
    <property type="match status" value="1"/>
</dbReference>
<evidence type="ECO:0000256" key="2">
    <source>
        <dbReference type="ARBA" id="ARBA00022630"/>
    </source>
</evidence>
<accession>A0A0W0TFQ2</accession>
<dbReference type="PIRSF" id="PIRSF000190">
    <property type="entry name" value="Pyd_amn-ph_oxd"/>
    <property type="match status" value="1"/>
</dbReference>
<feature type="binding site" evidence="5 7">
    <location>
        <begin position="64"/>
        <end position="69"/>
    </location>
    <ligand>
        <name>FMN</name>
        <dbReference type="ChEBI" id="CHEBI:58210"/>
    </ligand>
</feature>
<dbReference type="NCBIfam" id="NF004231">
    <property type="entry name" value="PRK05679.1"/>
    <property type="match status" value="1"/>
</dbReference>
<comment type="pathway">
    <text evidence="5">Cofactor metabolism; pyridoxal 5'-phosphate salvage; pyridoxal 5'-phosphate from pyridoxamine 5'-phosphate: step 1/1.</text>
</comment>
<feature type="binding site" evidence="5 7">
    <location>
        <position position="108"/>
    </location>
    <ligand>
        <name>FMN</name>
        <dbReference type="ChEBI" id="CHEBI:58210"/>
    </ligand>
</feature>
<evidence type="ECO:0000256" key="7">
    <source>
        <dbReference type="PIRSR" id="PIRSR000190-2"/>
    </source>
</evidence>
<dbReference type="HAMAP" id="MF_01629">
    <property type="entry name" value="PdxH"/>
    <property type="match status" value="1"/>
</dbReference>
<dbReference type="InterPro" id="IPR019576">
    <property type="entry name" value="Pyridoxamine_oxidase_dimer_C"/>
</dbReference>
<dbReference type="PANTHER" id="PTHR10851:SF0">
    <property type="entry name" value="PYRIDOXINE-5'-PHOSPHATE OXIDASE"/>
    <property type="match status" value="1"/>
</dbReference>
<comment type="catalytic activity">
    <reaction evidence="5">
        <text>pyridoxamine 5'-phosphate + O2 + H2O = pyridoxal 5'-phosphate + H2O2 + NH4(+)</text>
        <dbReference type="Rhea" id="RHEA:15817"/>
        <dbReference type="ChEBI" id="CHEBI:15377"/>
        <dbReference type="ChEBI" id="CHEBI:15379"/>
        <dbReference type="ChEBI" id="CHEBI:16240"/>
        <dbReference type="ChEBI" id="CHEBI:28938"/>
        <dbReference type="ChEBI" id="CHEBI:58451"/>
        <dbReference type="ChEBI" id="CHEBI:597326"/>
        <dbReference type="EC" id="1.4.3.5"/>
    </reaction>
</comment>
<comment type="caution">
    <text evidence="5">Lacks conserved residue(s) required for the propagation of feature annotation.</text>
</comment>
<dbReference type="InterPro" id="IPR012349">
    <property type="entry name" value="Split_barrel_FMN-bd"/>
</dbReference>
<gene>
    <name evidence="5 10" type="primary">pdxH</name>
    <name evidence="10" type="ORF">Lery_2535</name>
</gene>
<evidence type="ECO:0000313" key="11">
    <source>
        <dbReference type="Proteomes" id="UP000054773"/>
    </source>
</evidence>
<feature type="binding site" evidence="5 6">
    <location>
        <position position="126"/>
    </location>
    <ligand>
        <name>substrate</name>
    </ligand>
</feature>
<dbReference type="EMBL" id="LNYA01000034">
    <property type="protein sequence ID" value="KTC94368.1"/>
    <property type="molecule type" value="Genomic_DNA"/>
</dbReference>
<feature type="domain" description="Pyridoxine 5'-phosphate oxidase dimerisation C-terminal" evidence="9">
    <location>
        <begin position="175"/>
        <end position="215"/>
    </location>
</feature>
<dbReference type="PATRIC" id="fig|448.7.peg.2661"/>
<dbReference type="NCBIfam" id="TIGR00558">
    <property type="entry name" value="pdxH"/>
    <property type="match status" value="1"/>
</dbReference>
<dbReference type="EC" id="1.4.3.5" evidence="5"/>
<comment type="catalytic activity">
    <reaction evidence="5">
        <text>pyridoxine 5'-phosphate + O2 = pyridoxal 5'-phosphate + H2O2</text>
        <dbReference type="Rhea" id="RHEA:15149"/>
        <dbReference type="ChEBI" id="CHEBI:15379"/>
        <dbReference type="ChEBI" id="CHEBI:16240"/>
        <dbReference type="ChEBI" id="CHEBI:58589"/>
        <dbReference type="ChEBI" id="CHEBI:597326"/>
        <dbReference type="EC" id="1.4.3.5"/>
    </reaction>
</comment>
<feature type="binding site" evidence="5 7">
    <location>
        <position position="198"/>
    </location>
    <ligand>
        <name>FMN</name>
        <dbReference type="ChEBI" id="CHEBI:58210"/>
    </ligand>
</feature>
<dbReference type="SUPFAM" id="SSF50475">
    <property type="entry name" value="FMN-binding split barrel"/>
    <property type="match status" value="1"/>
</dbReference>
<feature type="binding site" evidence="5 7">
    <location>
        <begin position="143"/>
        <end position="144"/>
    </location>
    <ligand>
        <name>FMN</name>
        <dbReference type="ChEBI" id="CHEBI:58210"/>
    </ligand>
</feature>
<protein>
    <recommendedName>
        <fullName evidence="5">Pyridoxine/pyridoxamine 5'-phosphate oxidase</fullName>
        <ecNumber evidence="5">1.4.3.5</ecNumber>
    </recommendedName>
    <alternativeName>
        <fullName evidence="5">PNP/PMP oxidase</fullName>
        <shortName evidence="5">PNPOx</shortName>
    </alternativeName>
    <alternativeName>
        <fullName evidence="5">Pyridoxal 5'-phosphate synthase</fullName>
    </alternativeName>
</protein>
<dbReference type="InterPro" id="IPR011576">
    <property type="entry name" value="Pyridox_Oxase_N"/>
</dbReference>
<evidence type="ECO:0000256" key="1">
    <source>
        <dbReference type="ARBA" id="ARBA00007301"/>
    </source>
</evidence>
<feature type="binding site" evidence="5 6">
    <location>
        <position position="130"/>
    </location>
    <ligand>
        <name>substrate</name>
    </ligand>
</feature>
<dbReference type="InterPro" id="IPR019740">
    <property type="entry name" value="Pyridox_Oxase_CS"/>
</dbReference>
<dbReference type="PROSITE" id="PS01064">
    <property type="entry name" value="PYRIDOX_OXIDASE"/>
    <property type="match status" value="1"/>
</dbReference>
<feature type="binding site" evidence="5 6">
    <location>
        <position position="69"/>
    </location>
    <ligand>
        <name>substrate</name>
    </ligand>
</feature>
<organism evidence="10 11">
    <name type="scientific">Legionella erythra</name>
    <dbReference type="NCBI Taxonomy" id="448"/>
    <lineage>
        <taxon>Bacteria</taxon>
        <taxon>Pseudomonadati</taxon>
        <taxon>Pseudomonadota</taxon>
        <taxon>Gammaproteobacteria</taxon>
        <taxon>Legionellales</taxon>
        <taxon>Legionellaceae</taxon>
        <taxon>Legionella</taxon>
    </lineage>
</organism>
<dbReference type="GO" id="GO:0008615">
    <property type="term" value="P:pyridoxine biosynthetic process"/>
    <property type="evidence" value="ECO:0007669"/>
    <property type="project" value="UniProtKB-UniRule"/>
</dbReference>
<dbReference type="OrthoDB" id="9780392at2"/>
<keyword evidence="11" id="KW-1185">Reference proteome</keyword>
<dbReference type="Proteomes" id="UP000054773">
    <property type="component" value="Unassembled WGS sequence"/>
</dbReference>
<dbReference type="UniPathway" id="UPA01068">
    <property type="reaction ID" value="UER00304"/>
</dbReference>
<feature type="binding site" evidence="5 6">
    <location>
        <position position="134"/>
    </location>
    <ligand>
        <name>substrate</name>
    </ligand>
</feature>
<keyword evidence="3 5" id="KW-0288">FMN</keyword>